<dbReference type="EMBL" id="CM002292">
    <property type="protein sequence ID" value="ESW20957.1"/>
    <property type="molecule type" value="Genomic_DNA"/>
</dbReference>
<dbReference type="OMA" id="MELKLMI"/>
<organism evidence="2 3">
    <name type="scientific">Phaseolus vulgaris</name>
    <name type="common">Kidney bean</name>
    <name type="synonym">French bean</name>
    <dbReference type="NCBI Taxonomy" id="3885"/>
    <lineage>
        <taxon>Eukaryota</taxon>
        <taxon>Viridiplantae</taxon>
        <taxon>Streptophyta</taxon>
        <taxon>Embryophyta</taxon>
        <taxon>Tracheophyta</taxon>
        <taxon>Spermatophyta</taxon>
        <taxon>Magnoliopsida</taxon>
        <taxon>eudicotyledons</taxon>
        <taxon>Gunneridae</taxon>
        <taxon>Pentapetalae</taxon>
        <taxon>rosids</taxon>
        <taxon>fabids</taxon>
        <taxon>Fabales</taxon>
        <taxon>Fabaceae</taxon>
        <taxon>Papilionoideae</taxon>
        <taxon>50 kb inversion clade</taxon>
        <taxon>NPAAA clade</taxon>
        <taxon>indigoferoid/millettioid clade</taxon>
        <taxon>Phaseoleae</taxon>
        <taxon>Phaseolus</taxon>
    </lineage>
</organism>
<gene>
    <name evidence="2" type="ORF">PHAVU_005G029200g</name>
</gene>
<dbReference type="SMR" id="V7BSH7"/>
<dbReference type="Proteomes" id="UP000000226">
    <property type="component" value="Chromosome 5"/>
</dbReference>
<dbReference type="Gene3D" id="3.40.1000.30">
    <property type="match status" value="1"/>
</dbReference>
<dbReference type="Gramene" id="ESW20957">
    <property type="protein sequence ID" value="ESW20957"/>
    <property type="gene ID" value="PHAVU_005G029200g"/>
</dbReference>
<dbReference type="eggNOG" id="ENOG502QTNJ">
    <property type="taxonomic scope" value="Eukaryota"/>
</dbReference>
<dbReference type="AlphaFoldDB" id="V7BSH7"/>
<protein>
    <recommendedName>
        <fullName evidence="1">F-box domain-containing protein</fullName>
    </recommendedName>
</protein>
<sequence length="489" mass="54447">MKLRLKSLELNRTLIIKVPNSCSLQQLVDTLSHSLPFSSSSSSLHLSLNRKDEIRASSPHVSLHSLGVADHHLIFYSFNPAAFSSQTLAGDAPFTPAVEKHPTLDSAEVESDEAVVLSTDSEPSFLRRVPKNDLNDFKLLTLTVHRVVVEHGFLRIDKDSGTAISCFPSLDDSPSPFSSMISLRYTLPQILVGGGSHSVNLKFQRLGQHFVNVCGGLSDDSGSNLHHVCLDKRKYVRPLELRLVNGESKGSEGKEVFEMLKMVKDRVALPLLIDLCEKGGLDLPPCLMKLPRELKGLILERVPGVDLAKVACTCSELRFLCSDNELWKKKYLKEFRKKKFGDSVFKDLFALSWQTQKKKNKCMQRIVLVGKNRDKATTSKADNTSDAVIDPSDAVQRLEVKWMSFDLRKKSNNFTHERTFLSALTMINKKFIANLVGRIWGSNLRQNSIDTVTKTWRIFSSSALIATSVALKEPDGSASSVFSLVTTTI</sequence>
<dbReference type="Pfam" id="PF12937">
    <property type="entry name" value="F-box-like"/>
    <property type="match status" value="1"/>
</dbReference>
<evidence type="ECO:0000259" key="1">
    <source>
        <dbReference type="PROSITE" id="PS50181"/>
    </source>
</evidence>
<dbReference type="PANTHER" id="PTHR47602:SF2">
    <property type="entry name" value="F-BOX PROTEIN SKIP22"/>
    <property type="match status" value="1"/>
</dbReference>
<dbReference type="InterPro" id="IPR036047">
    <property type="entry name" value="F-box-like_dom_sf"/>
</dbReference>
<dbReference type="CDD" id="cd22165">
    <property type="entry name" value="F-box_AtSKIP22-like"/>
    <property type="match status" value="1"/>
</dbReference>
<dbReference type="PROSITE" id="PS50181">
    <property type="entry name" value="FBOX"/>
    <property type="match status" value="1"/>
</dbReference>
<evidence type="ECO:0000313" key="2">
    <source>
        <dbReference type="EMBL" id="ESW20957.1"/>
    </source>
</evidence>
<proteinExistence type="predicted"/>
<reference evidence="3" key="1">
    <citation type="journal article" date="2014" name="Nat. Genet.">
        <title>A reference genome for common bean and genome-wide analysis of dual domestications.</title>
        <authorList>
            <person name="Schmutz J."/>
            <person name="McClean P.E."/>
            <person name="Mamidi S."/>
            <person name="Wu G.A."/>
            <person name="Cannon S.B."/>
            <person name="Grimwood J."/>
            <person name="Jenkins J."/>
            <person name="Shu S."/>
            <person name="Song Q."/>
            <person name="Chavarro C."/>
            <person name="Torres-Torres M."/>
            <person name="Geffroy V."/>
            <person name="Moghaddam S.M."/>
            <person name="Gao D."/>
            <person name="Abernathy B."/>
            <person name="Barry K."/>
            <person name="Blair M."/>
            <person name="Brick M.A."/>
            <person name="Chovatia M."/>
            <person name="Gepts P."/>
            <person name="Goodstein D.M."/>
            <person name="Gonzales M."/>
            <person name="Hellsten U."/>
            <person name="Hyten D.L."/>
            <person name="Jia G."/>
            <person name="Kelly J.D."/>
            <person name="Kudrna D."/>
            <person name="Lee R."/>
            <person name="Richard M.M."/>
            <person name="Miklas P.N."/>
            <person name="Osorno J.M."/>
            <person name="Rodrigues J."/>
            <person name="Thareau V."/>
            <person name="Urrea C.A."/>
            <person name="Wang M."/>
            <person name="Yu Y."/>
            <person name="Zhang M."/>
            <person name="Wing R.A."/>
            <person name="Cregan P.B."/>
            <person name="Rokhsar D.S."/>
            <person name="Jackson S.A."/>
        </authorList>
    </citation>
    <scope>NUCLEOTIDE SEQUENCE [LARGE SCALE GENOMIC DNA]</scope>
    <source>
        <strain evidence="3">cv. G19833</strain>
    </source>
</reference>
<keyword evidence="3" id="KW-1185">Reference proteome</keyword>
<dbReference type="OrthoDB" id="101791at2759"/>
<dbReference type="SMART" id="SM00256">
    <property type="entry name" value="FBOX"/>
    <property type="match status" value="1"/>
</dbReference>
<name>V7BSH7_PHAVU</name>
<accession>V7BSH7</accession>
<dbReference type="Gene3D" id="1.20.1280.50">
    <property type="match status" value="1"/>
</dbReference>
<dbReference type="SUPFAM" id="SSF81383">
    <property type="entry name" value="F-box domain"/>
    <property type="match status" value="1"/>
</dbReference>
<dbReference type="PANTHER" id="PTHR47602">
    <property type="entry name" value="F-BOX PROTEIN SKIP22"/>
    <property type="match status" value="1"/>
</dbReference>
<feature type="domain" description="F-box" evidence="1">
    <location>
        <begin position="284"/>
        <end position="330"/>
    </location>
</feature>
<dbReference type="InterPro" id="IPR001810">
    <property type="entry name" value="F-box_dom"/>
</dbReference>
<evidence type="ECO:0000313" key="3">
    <source>
        <dbReference type="Proteomes" id="UP000000226"/>
    </source>
</evidence>